<evidence type="ECO:0000256" key="3">
    <source>
        <dbReference type="ARBA" id="ARBA00022448"/>
    </source>
</evidence>
<dbReference type="InterPro" id="IPR013563">
    <property type="entry name" value="Oligopep_ABC_C"/>
</dbReference>
<keyword evidence="3" id="KW-0813">Transport</keyword>
<dbReference type="Pfam" id="PF00005">
    <property type="entry name" value="ABC_tran"/>
    <property type="match status" value="1"/>
</dbReference>
<evidence type="ECO:0000256" key="2">
    <source>
        <dbReference type="ARBA" id="ARBA00005417"/>
    </source>
</evidence>
<dbReference type="PROSITE" id="PS50893">
    <property type="entry name" value="ABC_TRANSPORTER_2"/>
    <property type="match status" value="1"/>
</dbReference>
<evidence type="ECO:0000256" key="7">
    <source>
        <dbReference type="ARBA" id="ARBA00023136"/>
    </source>
</evidence>
<dbReference type="Gene3D" id="3.40.50.300">
    <property type="entry name" value="P-loop containing nucleotide triphosphate hydrolases"/>
    <property type="match status" value="1"/>
</dbReference>
<evidence type="ECO:0000256" key="5">
    <source>
        <dbReference type="ARBA" id="ARBA00022741"/>
    </source>
</evidence>
<dbReference type="HOGENOM" id="CLU_000604_1_23_9"/>
<comment type="subcellular location">
    <subcellularLocation>
        <location evidence="1">Cell membrane</location>
        <topology evidence="1">Peripheral membrane protein</topology>
    </subcellularLocation>
</comment>
<evidence type="ECO:0000313" key="9">
    <source>
        <dbReference type="EMBL" id="ACV61320.1"/>
    </source>
</evidence>
<dbReference type="GO" id="GO:0005524">
    <property type="term" value="F:ATP binding"/>
    <property type="evidence" value="ECO:0007669"/>
    <property type="project" value="UniProtKB-KW"/>
</dbReference>
<accession>C8W4W8</accession>
<dbReference type="InterPro" id="IPR027417">
    <property type="entry name" value="P-loop_NTPase"/>
</dbReference>
<keyword evidence="5" id="KW-0547">Nucleotide-binding</keyword>
<dbReference type="STRING" id="485916.Dtox_0371"/>
<evidence type="ECO:0000259" key="8">
    <source>
        <dbReference type="PROSITE" id="PS50893"/>
    </source>
</evidence>
<keyword evidence="7" id="KW-0472">Membrane</keyword>
<keyword evidence="4" id="KW-1003">Cell membrane</keyword>
<dbReference type="InterPro" id="IPR003439">
    <property type="entry name" value="ABC_transporter-like_ATP-bd"/>
</dbReference>
<dbReference type="GO" id="GO:0015833">
    <property type="term" value="P:peptide transport"/>
    <property type="evidence" value="ECO:0007669"/>
    <property type="project" value="InterPro"/>
</dbReference>
<dbReference type="OrthoDB" id="9779287at2"/>
<comment type="similarity">
    <text evidence="2">Belongs to the ABC transporter superfamily.</text>
</comment>
<dbReference type="PROSITE" id="PS00211">
    <property type="entry name" value="ABC_TRANSPORTER_1"/>
    <property type="match status" value="1"/>
</dbReference>
<dbReference type="FunFam" id="3.40.50.300:FF:000016">
    <property type="entry name" value="Oligopeptide ABC transporter ATP-binding component"/>
    <property type="match status" value="1"/>
</dbReference>
<dbReference type="InterPro" id="IPR017871">
    <property type="entry name" value="ABC_transporter-like_CS"/>
</dbReference>
<dbReference type="RefSeq" id="WP_015756041.1">
    <property type="nucleotide sequence ID" value="NC_013216.1"/>
</dbReference>
<dbReference type="Proteomes" id="UP000002217">
    <property type="component" value="Chromosome"/>
</dbReference>
<dbReference type="Pfam" id="PF08352">
    <property type="entry name" value="oligo_HPY"/>
    <property type="match status" value="1"/>
</dbReference>
<protein>
    <submittedName>
        <fullName evidence="9">Oligopeptide/dipeptide ABC transporter, ATPase subunit</fullName>
    </submittedName>
</protein>
<dbReference type="GO" id="GO:0005886">
    <property type="term" value="C:plasma membrane"/>
    <property type="evidence" value="ECO:0007669"/>
    <property type="project" value="UniProtKB-SubCell"/>
</dbReference>
<dbReference type="PANTHER" id="PTHR43297">
    <property type="entry name" value="OLIGOPEPTIDE TRANSPORT ATP-BINDING PROTEIN APPD"/>
    <property type="match status" value="1"/>
</dbReference>
<evidence type="ECO:0000313" key="10">
    <source>
        <dbReference type="Proteomes" id="UP000002217"/>
    </source>
</evidence>
<dbReference type="NCBIfam" id="TIGR01727">
    <property type="entry name" value="oligo_HPY"/>
    <property type="match status" value="1"/>
</dbReference>
<dbReference type="SMART" id="SM00382">
    <property type="entry name" value="AAA"/>
    <property type="match status" value="1"/>
</dbReference>
<name>C8W4W8_DESAS</name>
<evidence type="ECO:0000256" key="6">
    <source>
        <dbReference type="ARBA" id="ARBA00022840"/>
    </source>
</evidence>
<dbReference type="SUPFAM" id="SSF52540">
    <property type="entry name" value="P-loop containing nucleoside triphosphate hydrolases"/>
    <property type="match status" value="1"/>
</dbReference>
<organism evidence="9 10">
    <name type="scientific">Desulfofarcimen acetoxidans (strain ATCC 49208 / DSM 771 / KCTC 5769 / VKM B-1644 / 5575)</name>
    <name type="common">Desulfotomaculum acetoxidans</name>
    <dbReference type="NCBI Taxonomy" id="485916"/>
    <lineage>
        <taxon>Bacteria</taxon>
        <taxon>Bacillati</taxon>
        <taxon>Bacillota</taxon>
        <taxon>Clostridia</taxon>
        <taxon>Eubacteriales</taxon>
        <taxon>Peptococcaceae</taxon>
        <taxon>Desulfofarcimen</taxon>
    </lineage>
</organism>
<dbReference type="CDD" id="cd03257">
    <property type="entry name" value="ABC_NikE_OppD_transporters"/>
    <property type="match status" value="1"/>
</dbReference>
<dbReference type="AlphaFoldDB" id="C8W4W8"/>
<dbReference type="InterPro" id="IPR003593">
    <property type="entry name" value="AAA+_ATPase"/>
</dbReference>
<reference evidence="9 10" key="1">
    <citation type="journal article" date="2009" name="Stand. Genomic Sci.">
        <title>Complete genome sequence of Desulfotomaculum acetoxidans type strain (5575).</title>
        <authorList>
            <person name="Spring S."/>
            <person name="Lapidus A."/>
            <person name="Schroder M."/>
            <person name="Gleim D."/>
            <person name="Sims D."/>
            <person name="Meincke L."/>
            <person name="Glavina Del Rio T."/>
            <person name="Tice H."/>
            <person name="Copeland A."/>
            <person name="Cheng J.F."/>
            <person name="Lucas S."/>
            <person name="Chen F."/>
            <person name="Nolan M."/>
            <person name="Bruce D."/>
            <person name="Goodwin L."/>
            <person name="Pitluck S."/>
            <person name="Ivanova N."/>
            <person name="Mavromatis K."/>
            <person name="Mikhailova N."/>
            <person name="Pati A."/>
            <person name="Chen A."/>
            <person name="Palaniappan K."/>
            <person name="Land M."/>
            <person name="Hauser L."/>
            <person name="Chang Y.J."/>
            <person name="Jeffries C.D."/>
            <person name="Chain P."/>
            <person name="Saunders E."/>
            <person name="Brettin T."/>
            <person name="Detter J.C."/>
            <person name="Goker M."/>
            <person name="Bristow J."/>
            <person name="Eisen J.A."/>
            <person name="Markowitz V."/>
            <person name="Hugenholtz P."/>
            <person name="Kyrpides N.C."/>
            <person name="Klenk H.P."/>
            <person name="Han C."/>
        </authorList>
    </citation>
    <scope>NUCLEOTIDE SEQUENCE [LARGE SCALE GENOMIC DNA]</scope>
    <source>
        <strain evidence="10">ATCC 49208 / DSM 771 / VKM B-1644</strain>
    </source>
</reference>
<gene>
    <name evidence="9" type="ordered locus">Dtox_0371</name>
</gene>
<sequence length="331" mass="36320">MLNNAVFQVNDLKTYFYTGSGVVKAVNGVSFQVQAGKTLCIVGESGCGKSITLLSLLGLIEVPGKIISGEVYLNDRDILKLSSQELRKIRGKEISLIFQDPMTSLNPVLKIGCQLTETILAHENCSKKEARDRSVSMLKKVGLPDPEKIMKRFSFQLSGGMRQRVMIAQALSLFPEVLIADEPTTALDVTVQAQILWELKKIQKEFNTALILVTHNLGVVAELADEVAVMYAGSIVEYGPVLNIFETPLHPYTQALLNSMPKFGYYHDLPVPIQGQPPNLLNLPEQCAFAPRCSYVDNVCLGHKPGLTTINPGHKAACHKLKKPFKEGSVA</sequence>
<dbReference type="InterPro" id="IPR050388">
    <property type="entry name" value="ABC_Ni/Peptide_Import"/>
</dbReference>
<dbReference type="GO" id="GO:0016887">
    <property type="term" value="F:ATP hydrolysis activity"/>
    <property type="evidence" value="ECO:0007669"/>
    <property type="project" value="InterPro"/>
</dbReference>
<evidence type="ECO:0000256" key="1">
    <source>
        <dbReference type="ARBA" id="ARBA00004202"/>
    </source>
</evidence>
<proteinExistence type="inferred from homology"/>
<dbReference type="eggNOG" id="COG0444">
    <property type="taxonomic scope" value="Bacteria"/>
</dbReference>
<keyword evidence="10" id="KW-1185">Reference proteome</keyword>
<dbReference type="KEGG" id="dae:Dtox_0371"/>
<feature type="domain" description="ABC transporter" evidence="8">
    <location>
        <begin position="7"/>
        <end position="257"/>
    </location>
</feature>
<dbReference type="EMBL" id="CP001720">
    <property type="protein sequence ID" value="ACV61320.1"/>
    <property type="molecule type" value="Genomic_DNA"/>
</dbReference>
<dbReference type="PANTHER" id="PTHR43297:SF2">
    <property type="entry name" value="DIPEPTIDE TRANSPORT ATP-BINDING PROTEIN DPPD"/>
    <property type="match status" value="1"/>
</dbReference>
<evidence type="ECO:0000256" key="4">
    <source>
        <dbReference type="ARBA" id="ARBA00022475"/>
    </source>
</evidence>
<keyword evidence="6" id="KW-0067">ATP-binding</keyword>